<dbReference type="EMBL" id="CM023483">
    <property type="protein sequence ID" value="KAH6935315.1"/>
    <property type="molecule type" value="Genomic_DNA"/>
</dbReference>
<sequence>MQGGQCGGSPQFRCSGGTHDRDGPLIEAARAEYRGRGALGFLGGAAGGPLRRVTAARLLRTGAGDPGDTGVISVSIRRDGRRATTMAAARQLATLRARGIGGHRRLFLPAIERRPRAAPGQPGMPVADGNASGRNCGGKIIERNVRGSRSGTGSSRHLRGPMTTLVVYTPRARSPAARVGGSGSDCSNSSNTRTTLALRRRSAQR</sequence>
<evidence type="ECO:0000313" key="2">
    <source>
        <dbReference type="Proteomes" id="UP000821845"/>
    </source>
</evidence>
<accession>A0ACB7SL54</accession>
<dbReference type="Proteomes" id="UP000821845">
    <property type="component" value="Chromosome 3"/>
</dbReference>
<evidence type="ECO:0000313" key="1">
    <source>
        <dbReference type="EMBL" id="KAH6935315.1"/>
    </source>
</evidence>
<keyword evidence="2" id="KW-1185">Reference proteome</keyword>
<name>A0ACB7SL54_HYAAI</name>
<proteinExistence type="predicted"/>
<reference evidence="1" key="1">
    <citation type="submission" date="2020-05" db="EMBL/GenBank/DDBJ databases">
        <title>Large-scale comparative analyses of tick genomes elucidate their genetic diversity and vector capacities.</title>
        <authorList>
            <person name="Jia N."/>
            <person name="Wang J."/>
            <person name="Shi W."/>
            <person name="Du L."/>
            <person name="Sun Y."/>
            <person name="Zhan W."/>
            <person name="Jiang J."/>
            <person name="Wang Q."/>
            <person name="Zhang B."/>
            <person name="Ji P."/>
            <person name="Sakyi L.B."/>
            <person name="Cui X."/>
            <person name="Yuan T."/>
            <person name="Jiang B."/>
            <person name="Yang W."/>
            <person name="Lam T.T.-Y."/>
            <person name="Chang Q."/>
            <person name="Ding S."/>
            <person name="Wang X."/>
            <person name="Zhu J."/>
            <person name="Ruan X."/>
            <person name="Zhao L."/>
            <person name="Wei J."/>
            <person name="Que T."/>
            <person name="Du C."/>
            <person name="Cheng J."/>
            <person name="Dai P."/>
            <person name="Han X."/>
            <person name="Huang E."/>
            <person name="Gao Y."/>
            <person name="Liu J."/>
            <person name="Shao H."/>
            <person name="Ye R."/>
            <person name="Li L."/>
            <person name="Wei W."/>
            <person name="Wang X."/>
            <person name="Wang C."/>
            <person name="Yang T."/>
            <person name="Huo Q."/>
            <person name="Li W."/>
            <person name="Guo W."/>
            <person name="Chen H."/>
            <person name="Zhou L."/>
            <person name="Ni X."/>
            <person name="Tian J."/>
            <person name="Zhou Y."/>
            <person name="Sheng Y."/>
            <person name="Liu T."/>
            <person name="Pan Y."/>
            <person name="Xia L."/>
            <person name="Li J."/>
            <person name="Zhao F."/>
            <person name="Cao W."/>
        </authorList>
    </citation>
    <scope>NUCLEOTIDE SEQUENCE</scope>
    <source>
        <strain evidence="1">Hyas-2018</strain>
    </source>
</reference>
<gene>
    <name evidence="1" type="ORF">HPB50_005067</name>
</gene>
<protein>
    <submittedName>
        <fullName evidence="1">Uncharacterized protein</fullName>
    </submittedName>
</protein>
<organism evidence="1 2">
    <name type="scientific">Hyalomma asiaticum</name>
    <name type="common">Tick</name>
    <dbReference type="NCBI Taxonomy" id="266040"/>
    <lineage>
        <taxon>Eukaryota</taxon>
        <taxon>Metazoa</taxon>
        <taxon>Ecdysozoa</taxon>
        <taxon>Arthropoda</taxon>
        <taxon>Chelicerata</taxon>
        <taxon>Arachnida</taxon>
        <taxon>Acari</taxon>
        <taxon>Parasitiformes</taxon>
        <taxon>Ixodida</taxon>
        <taxon>Ixodoidea</taxon>
        <taxon>Ixodidae</taxon>
        <taxon>Hyalomminae</taxon>
        <taxon>Hyalomma</taxon>
    </lineage>
</organism>
<comment type="caution">
    <text evidence="1">The sequence shown here is derived from an EMBL/GenBank/DDBJ whole genome shotgun (WGS) entry which is preliminary data.</text>
</comment>